<dbReference type="Proteomes" id="UP000027604">
    <property type="component" value="Chromosome I"/>
</dbReference>
<feature type="region of interest" description="Disordered" evidence="1">
    <location>
        <begin position="160"/>
        <end position="179"/>
    </location>
</feature>
<protein>
    <submittedName>
        <fullName evidence="3">ImpA-related N-terminal family protein</fullName>
    </submittedName>
</protein>
<dbReference type="PANTHER" id="PTHR37951:SF1">
    <property type="entry name" value="TYPE VI SECRETION SYSTEM COMPONENT TSSA1"/>
    <property type="match status" value="1"/>
</dbReference>
<dbReference type="PANTHER" id="PTHR37951">
    <property type="entry name" value="CYTOPLASMIC PROTEIN-RELATED"/>
    <property type="match status" value="1"/>
</dbReference>
<feature type="compositionally biased region" description="Low complexity" evidence="1">
    <location>
        <begin position="254"/>
        <end position="267"/>
    </location>
</feature>
<accession>W0V2W9</accession>
<evidence type="ECO:0000256" key="1">
    <source>
        <dbReference type="SAM" id="MobiDB-lite"/>
    </source>
</evidence>
<dbReference type="EMBL" id="HG322949">
    <property type="protein sequence ID" value="CDG83179.1"/>
    <property type="molecule type" value="Genomic_DNA"/>
</dbReference>
<gene>
    <name evidence="3" type="ORF">GJA_2548</name>
</gene>
<evidence type="ECO:0000313" key="3">
    <source>
        <dbReference type="EMBL" id="CDG83179.1"/>
    </source>
</evidence>
<dbReference type="HOGENOM" id="CLU_060104_1_1_4"/>
<dbReference type="KEGG" id="jag:GJA_2548"/>
<proteinExistence type="predicted"/>
<dbReference type="eggNOG" id="COG3515">
    <property type="taxonomic scope" value="Bacteria"/>
</dbReference>
<feature type="domain" description="ImpA N-terminal" evidence="2">
    <location>
        <begin position="8"/>
        <end position="131"/>
    </location>
</feature>
<keyword evidence="4" id="KW-1185">Reference proteome</keyword>
<organism evidence="3 4">
    <name type="scientific">Janthinobacterium agaricidamnosum NBRC 102515 = DSM 9628</name>
    <dbReference type="NCBI Taxonomy" id="1349767"/>
    <lineage>
        <taxon>Bacteria</taxon>
        <taxon>Pseudomonadati</taxon>
        <taxon>Pseudomonadota</taxon>
        <taxon>Betaproteobacteria</taxon>
        <taxon>Burkholderiales</taxon>
        <taxon>Oxalobacteraceae</taxon>
        <taxon>Janthinobacterium</taxon>
    </lineage>
</organism>
<dbReference type="InterPro" id="IPR017740">
    <property type="entry name" value="TssA-like"/>
</dbReference>
<dbReference type="InterPro" id="IPR010657">
    <property type="entry name" value="ImpA_N"/>
</dbReference>
<dbReference type="Pfam" id="PF06812">
    <property type="entry name" value="ImpA_N"/>
    <property type="match status" value="1"/>
</dbReference>
<dbReference type="AlphaFoldDB" id="W0V2W9"/>
<dbReference type="STRING" id="1349767.GJA_2548"/>
<reference evidence="3 4" key="1">
    <citation type="journal article" date="2015" name="Genome Announc.">
        <title>Genome Sequence of Mushroom Soft-Rot Pathogen Janthinobacterium agaricidamnosum.</title>
        <authorList>
            <person name="Graupner K."/>
            <person name="Lackner G."/>
            <person name="Hertweck C."/>
        </authorList>
    </citation>
    <scope>NUCLEOTIDE SEQUENCE [LARGE SCALE GENOMIC DNA]</scope>
    <source>
        <strain evidence="4">NBRC 102515 / DSM 9628</strain>
    </source>
</reference>
<dbReference type="PATRIC" id="fig|1349767.4.peg.4283"/>
<sequence length="350" mass="37666">MFSAEQLLNPISDTQPAGDDLAFSPELDAITLARKFDDPSLDQGEWVTELKEADWGFVVQRCAALLEKNSKDLRLAVWLTEAGAKKHHLRGLGEGLRVLAGLCDDYWDLGLYPEADDGDQDQRIGNLSWILARIPALLREIPLTESGAYSTIDFEVARKHASQNENGRPPANGVKLSDMDNAKRNNSVRFCAAFTADAQYCIDALQQLEQATDARLGQDSPGFSAAREALQDMLRLMPAAPAATLAAAPAASAHPSAPAATHGSAAAMTSIPAGPPGAIHTRAQAIDQLRAVARFFRQTEPHSPVSYFADKAANAADQDLHSWLRSVVKDPGSLAHIEELLGVQPPPGQH</sequence>
<evidence type="ECO:0000313" key="4">
    <source>
        <dbReference type="Proteomes" id="UP000027604"/>
    </source>
</evidence>
<name>W0V2W9_9BURK</name>
<dbReference type="NCBIfam" id="TIGR03363">
    <property type="entry name" value="VI_chp_8"/>
    <property type="match status" value="1"/>
</dbReference>
<evidence type="ECO:0000259" key="2">
    <source>
        <dbReference type="Pfam" id="PF06812"/>
    </source>
</evidence>
<dbReference type="OrthoDB" id="9771118at2"/>
<feature type="region of interest" description="Disordered" evidence="1">
    <location>
        <begin position="254"/>
        <end position="278"/>
    </location>
</feature>
<dbReference type="RefSeq" id="WP_038492428.1">
    <property type="nucleotide sequence ID" value="NZ_BCTH01000083.1"/>
</dbReference>